<keyword evidence="2" id="KW-1185">Reference proteome</keyword>
<proteinExistence type="predicted"/>
<reference evidence="1" key="1">
    <citation type="submission" date="2023-03" db="EMBL/GenBank/DDBJ databases">
        <title>Massive genome expansion in bonnet fungi (Mycena s.s.) driven by repeated elements and novel gene families across ecological guilds.</title>
        <authorList>
            <consortium name="Lawrence Berkeley National Laboratory"/>
            <person name="Harder C.B."/>
            <person name="Miyauchi S."/>
            <person name="Viragh M."/>
            <person name="Kuo A."/>
            <person name="Thoen E."/>
            <person name="Andreopoulos B."/>
            <person name="Lu D."/>
            <person name="Skrede I."/>
            <person name="Drula E."/>
            <person name="Henrissat B."/>
            <person name="Morin E."/>
            <person name="Kohler A."/>
            <person name="Barry K."/>
            <person name="LaButti K."/>
            <person name="Morin E."/>
            <person name="Salamov A."/>
            <person name="Lipzen A."/>
            <person name="Mereny Z."/>
            <person name="Hegedus B."/>
            <person name="Baldrian P."/>
            <person name="Stursova M."/>
            <person name="Weitz H."/>
            <person name="Taylor A."/>
            <person name="Grigoriev I.V."/>
            <person name="Nagy L.G."/>
            <person name="Martin F."/>
            <person name="Kauserud H."/>
        </authorList>
    </citation>
    <scope>NUCLEOTIDE SEQUENCE</scope>
    <source>
        <strain evidence="1">CBHHK002</strain>
    </source>
</reference>
<dbReference type="SUPFAM" id="SSF52047">
    <property type="entry name" value="RNI-like"/>
    <property type="match status" value="1"/>
</dbReference>
<comment type="caution">
    <text evidence="1">The sequence shown here is derived from an EMBL/GenBank/DDBJ whole genome shotgun (WGS) entry which is preliminary data.</text>
</comment>
<name>A0AAD7EGG3_9AGAR</name>
<accession>A0AAD7EGG3</accession>
<protein>
    <submittedName>
        <fullName evidence="1">Uncharacterized protein</fullName>
    </submittedName>
</protein>
<evidence type="ECO:0000313" key="2">
    <source>
        <dbReference type="Proteomes" id="UP001218218"/>
    </source>
</evidence>
<sequence>MDSPAYQFICIPELYELLLAQLALERDSRYRQESLTRLARVSRATSGPALDLLWQNITRPSQIIRLLPEDAIQHITLGEYRLVRPLEDSDLAVFDKYAPRVQFVDFSNNFTSLGAGCEFFSTLKMLRDPIFPRLLELEWHPSVKFNTVGAFHLISRRFNVPRDEFSLTLWGNLNARDAAPTSSESQFLTGAGLAETIDLFQRPLSSWLPDVPGLSINTGNYLTKPAMLEGLQSLSTLQHFHARASGSLGAEIIVHLAFLPHLKTLHIGNEEERSITVLCETVTTRGSPSFPALESVEIYGSYSALNSFLGVITSNFLHSACLNVTDLHPIDPSIFSLLTTPPARLSTLRHVLFYTEDRAVAEVGRRALFTMTAFEPLLACTNLETFDLNVDACEVDFGDRDLKRIANAWPRLTSLKVFSRYTQQYNWSDPQVHLYTLWTLVEKCRDLRRLEIAVDARVDGPFTPPPGGAVSGLYAMDKLGFFLSPCGAPTHVADFLNLAFPHLTDFFAGAPKEETVGYSTQVWTQVRDALPGVDPIWRALRLAHAPSEFETA</sequence>
<evidence type="ECO:0000313" key="1">
    <source>
        <dbReference type="EMBL" id="KAJ7322912.1"/>
    </source>
</evidence>
<dbReference type="Gene3D" id="3.80.10.10">
    <property type="entry name" value="Ribonuclease Inhibitor"/>
    <property type="match status" value="1"/>
</dbReference>
<dbReference type="InterPro" id="IPR032675">
    <property type="entry name" value="LRR_dom_sf"/>
</dbReference>
<dbReference type="AlphaFoldDB" id="A0AAD7EGG3"/>
<gene>
    <name evidence="1" type="ORF">DFH08DRAFT_888244</name>
</gene>
<dbReference type="EMBL" id="JARIHO010000048">
    <property type="protein sequence ID" value="KAJ7322912.1"/>
    <property type="molecule type" value="Genomic_DNA"/>
</dbReference>
<organism evidence="1 2">
    <name type="scientific">Mycena albidolilacea</name>
    <dbReference type="NCBI Taxonomy" id="1033008"/>
    <lineage>
        <taxon>Eukaryota</taxon>
        <taxon>Fungi</taxon>
        <taxon>Dikarya</taxon>
        <taxon>Basidiomycota</taxon>
        <taxon>Agaricomycotina</taxon>
        <taxon>Agaricomycetes</taxon>
        <taxon>Agaricomycetidae</taxon>
        <taxon>Agaricales</taxon>
        <taxon>Marasmiineae</taxon>
        <taxon>Mycenaceae</taxon>
        <taxon>Mycena</taxon>
    </lineage>
</organism>
<dbReference type="Proteomes" id="UP001218218">
    <property type="component" value="Unassembled WGS sequence"/>
</dbReference>